<dbReference type="Proteomes" id="UP000176752">
    <property type="component" value="Unassembled WGS sequence"/>
</dbReference>
<accession>A0A1G2DY16</accession>
<dbReference type="STRING" id="1801660.A2Z78_01125"/>
<dbReference type="AlphaFoldDB" id="A0A1G2DY16"/>
<comment type="caution">
    <text evidence="1">The sequence shown here is derived from an EMBL/GenBank/DDBJ whole genome shotgun (WGS) entry which is preliminary data.</text>
</comment>
<evidence type="ECO:0000313" key="2">
    <source>
        <dbReference type="Proteomes" id="UP000176752"/>
    </source>
</evidence>
<gene>
    <name evidence="1" type="ORF">A2Z78_01125</name>
</gene>
<evidence type="ECO:0000313" key="1">
    <source>
        <dbReference type="EMBL" id="OGZ17808.1"/>
    </source>
</evidence>
<reference evidence="1 2" key="1">
    <citation type="journal article" date="2016" name="Nat. Commun.">
        <title>Thousands of microbial genomes shed light on interconnected biogeochemical processes in an aquifer system.</title>
        <authorList>
            <person name="Anantharaman K."/>
            <person name="Brown C.T."/>
            <person name="Hug L.A."/>
            <person name="Sharon I."/>
            <person name="Castelle C.J."/>
            <person name="Probst A.J."/>
            <person name="Thomas B.C."/>
            <person name="Singh A."/>
            <person name="Wilkins M.J."/>
            <person name="Karaoz U."/>
            <person name="Brodie E.L."/>
            <person name="Williams K.H."/>
            <person name="Hubbard S.S."/>
            <person name="Banfield J.F."/>
        </authorList>
    </citation>
    <scope>NUCLEOTIDE SEQUENCE [LARGE SCALE GENOMIC DNA]</scope>
</reference>
<protein>
    <submittedName>
        <fullName evidence="1">Uncharacterized protein</fullName>
    </submittedName>
</protein>
<dbReference type="EMBL" id="MHLV01000013">
    <property type="protein sequence ID" value="OGZ17808.1"/>
    <property type="molecule type" value="Genomic_DNA"/>
</dbReference>
<organism evidence="1 2">
    <name type="scientific">Candidatus Nealsonbacteria bacterium RBG_13_36_15</name>
    <dbReference type="NCBI Taxonomy" id="1801660"/>
    <lineage>
        <taxon>Bacteria</taxon>
        <taxon>Candidatus Nealsoniibacteriota</taxon>
    </lineage>
</organism>
<proteinExistence type="predicted"/>
<name>A0A1G2DY16_9BACT</name>
<sequence>MNNFHNPIQTLTNWHGIVYLYNKNSHCRKNVGLRIMEPLDECWEGDLEGTLLPLGKAMRPCAREAGRMNGRLVAEKGLLVHDRVSTPPFLRLYVVKNSPLPKGTTYPKFIRNKKACQAP</sequence>